<dbReference type="GO" id="GO:0003677">
    <property type="term" value="F:DNA binding"/>
    <property type="evidence" value="ECO:0007669"/>
    <property type="project" value="InterPro"/>
</dbReference>
<proteinExistence type="predicted"/>
<sequence>MRTASSSALTEHLHHLVTEEIRDFLQREGITQTELARRLGISKGRVSKLINAPTDTKLSTIAHLADAMGKEPMLVFVDQRREAYRYPDGGGRVDEPEKSYGDRLRQKVNWADLRDLPVLEQATAMKADIDSRRPFSRNMEEHVLQQTLNIWNYNSNAIEGNTLTYGETLTLLLYGITAKGKPLKDHLDIIGHRDAVNVMLDMVKGERPLRQTDVRQFHQIMLKENYPQRAITPDGWEVYRTIHVGIYKREPNHVRTSTGKMHYFAEPNAVAGLLRDLFDWYEEVEREDTLHPLLRAAILHHEFLAIHPFDDGNGRIGRIVMNFALLRAGYPVAIIPVTNRLMYYRALASADEGDYLTLVEFIGARLLEALDVQLATARGEDIGGSKWDTPDDDPR</sequence>
<evidence type="ECO:0000259" key="4">
    <source>
        <dbReference type="PROSITE" id="PS50943"/>
    </source>
</evidence>
<dbReference type="Proteomes" id="UP000237662">
    <property type="component" value="Unassembled WGS sequence"/>
</dbReference>
<dbReference type="OrthoDB" id="9814400at2"/>
<dbReference type="Pfam" id="PF01381">
    <property type="entry name" value="HTH_3"/>
    <property type="match status" value="1"/>
</dbReference>
<evidence type="ECO:0000313" key="7">
    <source>
        <dbReference type="Proteomes" id="UP000237662"/>
    </source>
</evidence>
<evidence type="ECO:0000259" key="5">
    <source>
        <dbReference type="PROSITE" id="PS51459"/>
    </source>
</evidence>
<dbReference type="CDD" id="cd00093">
    <property type="entry name" value="HTH_XRE"/>
    <property type="match status" value="1"/>
</dbReference>
<evidence type="ECO:0000256" key="3">
    <source>
        <dbReference type="PIRSR" id="PIRSR640198-3"/>
    </source>
</evidence>
<dbReference type="InterPro" id="IPR036597">
    <property type="entry name" value="Fido-like_dom_sf"/>
</dbReference>
<protein>
    <submittedName>
        <fullName evidence="6">Helix-turn-helix protein</fullName>
    </submittedName>
</protein>
<dbReference type="SUPFAM" id="SSF140931">
    <property type="entry name" value="Fic-like"/>
    <property type="match status" value="1"/>
</dbReference>
<keyword evidence="2" id="KW-0547">Nucleotide-binding</keyword>
<dbReference type="AlphaFoldDB" id="A0A2S6I368"/>
<dbReference type="PROSITE" id="PS50943">
    <property type="entry name" value="HTH_CROC1"/>
    <property type="match status" value="1"/>
</dbReference>
<accession>A0A2S6I368</accession>
<dbReference type="InterPro" id="IPR003812">
    <property type="entry name" value="Fido"/>
</dbReference>
<dbReference type="Gene3D" id="1.10.260.40">
    <property type="entry name" value="lambda repressor-like DNA-binding domains"/>
    <property type="match status" value="1"/>
</dbReference>
<dbReference type="Gene3D" id="1.10.3290.10">
    <property type="entry name" value="Fido-like domain"/>
    <property type="match status" value="1"/>
</dbReference>
<feature type="active site" evidence="1">
    <location>
        <position position="307"/>
    </location>
</feature>
<dbReference type="GO" id="GO:0005524">
    <property type="term" value="F:ATP binding"/>
    <property type="evidence" value="ECO:0007669"/>
    <property type="project" value="UniProtKB-KW"/>
</dbReference>
<feature type="binding site" evidence="2">
    <location>
        <begin position="311"/>
        <end position="318"/>
    </location>
    <ligand>
        <name>ATP</name>
        <dbReference type="ChEBI" id="CHEBI:30616"/>
    </ligand>
</feature>
<dbReference type="PANTHER" id="PTHR13504:SF38">
    <property type="entry name" value="FIDO DOMAIN-CONTAINING PROTEIN"/>
    <property type="match status" value="1"/>
</dbReference>
<dbReference type="EMBL" id="PTJC01000006">
    <property type="protein sequence ID" value="PPK85603.1"/>
    <property type="molecule type" value="Genomic_DNA"/>
</dbReference>
<feature type="domain" description="HTH cro/C1-type" evidence="4">
    <location>
        <begin position="21"/>
        <end position="76"/>
    </location>
</feature>
<comment type="caution">
    <text evidence="6">The sequence shown here is derived from an EMBL/GenBank/DDBJ whole genome shotgun (WGS) entry which is preliminary data.</text>
</comment>
<feature type="site" description="Important for autoinhibition of adenylyltransferase activity" evidence="3">
    <location>
        <position position="159"/>
    </location>
</feature>
<dbReference type="InterPro" id="IPR001387">
    <property type="entry name" value="Cro/C1-type_HTH"/>
</dbReference>
<gene>
    <name evidence="6" type="ORF">CLV84_2506</name>
</gene>
<keyword evidence="7" id="KW-1185">Reference proteome</keyword>
<dbReference type="InterPro" id="IPR040198">
    <property type="entry name" value="Fido_containing"/>
</dbReference>
<feature type="domain" description="Fido" evidence="5">
    <location>
        <begin position="209"/>
        <end position="364"/>
    </location>
</feature>
<feature type="binding site" evidence="2">
    <location>
        <begin position="343"/>
        <end position="344"/>
    </location>
    <ligand>
        <name>ATP</name>
        <dbReference type="ChEBI" id="CHEBI:30616"/>
    </ligand>
</feature>
<feature type="binding site" evidence="2">
    <location>
        <begin position="254"/>
        <end position="262"/>
    </location>
    <ligand>
        <name>ATP</name>
        <dbReference type="ChEBI" id="CHEBI:30616"/>
    </ligand>
</feature>
<dbReference type="InterPro" id="IPR010982">
    <property type="entry name" value="Lambda_DNA-bd_dom_sf"/>
</dbReference>
<evidence type="ECO:0000256" key="1">
    <source>
        <dbReference type="PIRSR" id="PIRSR640198-1"/>
    </source>
</evidence>
<dbReference type="SMART" id="SM00530">
    <property type="entry name" value="HTH_XRE"/>
    <property type="match status" value="1"/>
</dbReference>
<keyword evidence="2" id="KW-0067">ATP-binding</keyword>
<organism evidence="6 7">
    <name type="scientific">Neolewinella xylanilytica</name>
    <dbReference type="NCBI Taxonomy" id="1514080"/>
    <lineage>
        <taxon>Bacteria</taxon>
        <taxon>Pseudomonadati</taxon>
        <taxon>Bacteroidota</taxon>
        <taxon>Saprospiria</taxon>
        <taxon>Saprospirales</taxon>
        <taxon>Lewinellaceae</taxon>
        <taxon>Neolewinella</taxon>
    </lineage>
</organism>
<dbReference type="Pfam" id="PF02661">
    <property type="entry name" value="Fic"/>
    <property type="match status" value="1"/>
</dbReference>
<reference evidence="6 7" key="1">
    <citation type="submission" date="2018-02" db="EMBL/GenBank/DDBJ databases">
        <title>Genomic Encyclopedia of Archaeal and Bacterial Type Strains, Phase II (KMG-II): from individual species to whole genera.</title>
        <authorList>
            <person name="Goeker M."/>
        </authorList>
    </citation>
    <scope>NUCLEOTIDE SEQUENCE [LARGE SCALE GENOMIC DNA]</scope>
    <source>
        <strain evidence="6 7">DSM 29526</strain>
    </source>
</reference>
<name>A0A2S6I368_9BACT</name>
<dbReference type="PANTHER" id="PTHR13504">
    <property type="entry name" value="FIDO DOMAIN-CONTAINING PROTEIN DDB_G0283145"/>
    <property type="match status" value="1"/>
</dbReference>
<evidence type="ECO:0000313" key="6">
    <source>
        <dbReference type="EMBL" id="PPK85603.1"/>
    </source>
</evidence>
<evidence type="ECO:0000256" key="2">
    <source>
        <dbReference type="PIRSR" id="PIRSR640198-2"/>
    </source>
</evidence>
<dbReference type="PROSITE" id="PS51459">
    <property type="entry name" value="FIDO"/>
    <property type="match status" value="1"/>
</dbReference>
<dbReference type="SUPFAM" id="SSF47413">
    <property type="entry name" value="lambda repressor-like DNA-binding domains"/>
    <property type="match status" value="1"/>
</dbReference>
<dbReference type="RefSeq" id="WP_104420096.1">
    <property type="nucleotide sequence ID" value="NZ_PTJC01000006.1"/>
</dbReference>